<sequence>MPTLDDWSTIGKPSASPGNLLSGDQDCPELAALLVFGALVPPAFLGETSWTGRVFAILAIFVARPPALWLSFLLRSSTGVVVAFDEQAEVPAWYGVLRRRGGRGRPGGGTA</sequence>
<dbReference type="AlphaFoldDB" id="A0A1I2I3E6"/>
<dbReference type="RefSeq" id="WP_373871070.1">
    <property type="nucleotide sequence ID" value="NZ_BOMT01000053.1"/>
</dbReference>
<reference evidence="2 3" key="1">
    <citation type="submission" date="2016-10" db="EMBL/GenBank/DDBJ databases">
        <authorList>
            <person name="de Groot N.N."/>
        </authorList>
    </citation>
    <scope>NUCLEOTIDE SEQUENCE [LARGE SCALE GENOMIC DNA]</scope>
    <source>
        <strain evidence="2 3">DSM 43019</strain>
    </source>
</reference>
<evidence type="ECO:0000313" key="2">
    <source>
        <dbReference type="EMBL" id="SFF36714.1"/>
    </source>
</evidence>
<organism evidence="2 3">
    <name type="scientific">Actinoplanes philippinensis</name>
    <dbReference type="NCBI Taxonomy" id="35752"/>
    <lineage>
        <taxon>Bacteria</taxon>
        <taxon>Bacillati</taxon>
        <taxon>Actinomycetota</taxon>
        <taxon>Actinomycetes</taxon>
        <taxon>Micromonosporales</taxon>
        <taxon>Micromonosporaceae</taxon>
        <taxon>Actinoplanes</taxon>
    </lineage>
</organism>
<keyword evidence="3" id="KW-1185">Reference proteome</keyword>
<evidence type="ECO:0000313" key="3">
    <source>
        <dbReference type="Proteomes" id="UP000199645"/>
    </source>
</evidence>
<accession>A0A1I2I3E6</accession>
<evidence type="ECO:0000256" key="1">
    <source>
        <dbReference type="SAM" id="MobiDB-lite"/>
    </source>
</evidence>
<proteinExistence type="predicted"/>
<dbReference type="Proteomes" id="UP000199645">
    <property type="component" value="Unassembled WGS sequence"/>
</dbReference>
<protein>
    <submittedName>
        <fullName evidence="2">Uncharacterized protein</fullName>
    </submittedName>
</protein>
<gene>
    <name evidence="2" type="ORF">SAMN05421541_109254</name>
</gene>
<dbReference type="STRING" id="35752.SAMN05421541_109254"/>
<feature type="region of interest" description="Disordered" evidence="1">
    <location>
        <begin position="1"/>
        <end position="21"/>
    </location>
</feature>
<dbReference type="EMBL" id="FONV01000009">
    <property type="protein sequence ID" value="SFF36714.1"/>
    <property type="molecule type" value="Genomic_DNA"/>
</dbReference>
<name>A0A1I2I3E6_9ACTN</name>